<dbReference type="SMART" id="SM00487">
    <property type="entry name" value="DEXDc"/>
    <property type="match status" value="1"/>
</dbReference>
<dbReference type="Pfam" id="PF04142">
    <property type="entry name" value="Nuc_sug_transp"/>
    <property type="match status" value="1"/>
</dbReference>
<evidence type="ECO:0000256" key="3">
    <source>
        <dbReference type="ARBA" id="ARBA00022692"/>
    </source>
</evidence>
<dbReference type="SUPFAM" id="SSF46785">
    <property type="entry name" value="Winged helix' DNA-binding domain"/>
    <property type="match status" value="1"/>
</dbReference>
<feature type="transmembrane region" description="Helical" evidence="16">
    <location>
        <begin position="155"/>
        <end position="172"/>
    </location>
</feature>
<dbReference type="InterPro" id="IPR001650">
    <property type="entry name" value="Helicase_C-like"/>
</dbReference>
<evidence type="ECO:0000259" key="18">
    <source>
        <dbReference type="PROSITE" id="PS51194"/>
    </source>
</evidence>
<dbReference type="Gene3D" id="3.40.50.300">
    <property type="entry name" value="P-loop containing nucleotide triphosphate hydrolases"/>
    <property type="match status" value="2"/>
</dbReference>
<evidence type="ECO:0000256" key="13">
    <source>
        <dbReference type="ARBA" id="ARBA00034808"/>
    </source>
</evidence>
<evidence type="ECO:0000256" key="10">
    <source>
        <dbReference type="ARBA" id="ARBA00023235"/>
    </source>
</evidence>
<dbReference type="Pfam" id="PF00270">
    <property type="entry name" value="DEAD"/>
    <property type="match status" value="1"/>
</dbReference>
<organism evidence="19 20">
    <name type="scientific">Setomelanomma holmii</name>
    <dbReference type="NCBI Taxonomy" id="210430"/>
    <lineage>
        <taxon>Eukaryota</taxon>
        <taxon>Fungi</taxon>
        <taxon>Dikarya</taxon>
        <taxon>Ascomycota</taxon>
        <taxon>Pezizomycotina</taxon>
        <taxon>Dothideomycetes</taxon>
        <taxon>Pleosporomycetidae</taxon>
        <taxon>Pleosporales</taxon>
        <taxon>Pleosporineae</taxon>
        <taxon>Phaeosphaeriaceae</taxon>
        <taxon>Setomelanomma</taxon>
    </lineage>
</organism>
<comment type="caution">
    <text evidence="19">The sequence shown here is derived from an EMBL/GenBank/DDBJ whole genome shotgun (WGS) entry which is preliminary data.</text>
</comment>
<dbReference type="SMART" id="SM00490">
    <property type="entry name" value="HELICc"/>
    <property type="match status" value="1"/>
</dbReference>
<feature type="domain" description="Helicase C-terminal" evidence="18">
    <location>
        <begin position="928"/>
        <end position="1116"/>
    </location>
</feature>
<feature type="region of interest" description="Disordered" evidence="15">
    <location>
        <begin position="617"/>
        <end position="639"/>
    </location>
</feature>
<sequence>MARTASATVGGVSMKHLSLVTLTFQNSALILIMHYSRVMPLVNGQRYHTSTSVFLNEVIKLGISLTMALFEMSQNLPSNTTLATLFSILAKAILSNESWKLGIPAILYTIQNTLQYVAVSNLDAATFQVTYQLKILTTAIFSVLMLGRSLSSRKWISLLLLIVGVSIIQVPQNASAPASSEAKAWPRTFEELRKLGSIAAHRLARSASYEGIDADSAASATHMNSRIGLLAVISACALSGLAGVTFEKILKNSSSAKDTTLWVRNCQLSFWSLFPSLFLGVIWNEGEAIAQTGFFAGYNWVVWLAILFQAAGGVIVALVINYADNIAKNFATSVSIVLSCIASAYFFDFKVTPSFFIGTCVVLSATYLYTKPDRAAAQSQVHFASLEKTVSSPALHYRDASLKRSHGPIPGTPTLDRGFQFEAAKVPVMDDDAYHQLESQLVDRSRLPILQPQFRQSTRPAPARDRYRASQYQGAVYDDVEDHDLYERDDRLRYDSFDERVLQHSYPDQQQQAEQGRDRLSLAPAPSKFYSNVAQSQSEVSYQPRDFEVYDDSGELIDGCRFAYNAKHPLEPSSDAQLGLSSSPALRADQRRAEHSVDTIAHHSSRARLLENERQYARGHQSTSAGRTYQGFTKPEPQEIDPSQVVRNVSMHHKAPADMQIDTARPQPRAMNLPHAPPMCQGIRLVPVSTLPDRLRTVFPYPAFNAVQSKCFDSVFRSDDNFVLSSPTGSGKTVILELAICRAIATNTTGQYKIVYQAPTKALCSERQRDWAAKFTPLGLKCVELTGDSDASDVRNVQSANIIVTTPEKWDSITRKWKDHEKLMRLIKVFLIDEVHILKEDRGAVLEAVVSRMKSIGTDVRFVALSATVPNLHDVATWLGRSPAEPCEPAAEEKFGEEFRPVKLRKHVCGYSSQASNDFGFEKVLDAKLTAVVSKYSEGKPIMVFCATRASCLNTAKILANWWMSRQVNDRKWQPPTKQLSIRNKDLRDTVGSGVAFHHAGLDLDDRTQVEKGFLGGDINVICCTSTLAVGVNLPCHLVVVKNTMTYTNEGLHEYADLEMMQMLGRAGRPQFDDSAVAVIMTRQTKVRHYEMMVTGQELLESKLHLNLIDHINAEIGLGTIRDLASARKWLTGTFLYVRLEQNPSHYKIEGKYLERYVDEHANAICSRDIALLKEHNLVFGDENIRCTEFGHAMARYYVHFETMKVFMGIQTKATPSEILSAIAQASDFNQLRFRAGEKTFYKTLNKSPSTRFSIPVNLDLPAHKVSLIIQAILGAADISWDGENAKFRSQFTTETAIVFKKISSLIRCIIDCQIYLGDSVSIHSALMLERSLGSRVWDDSPLQMKQIDGIGPIAVRKLVNAGVRSMEDLEGCDARRIETLLSRNPPFGMKVLELARTFPKLRVSLHAQPSSVTKCPEGVKIQVKADIGFNNEKPPQCFAGKPVYVCVLAETSDGRKIHFARIRYDARSGMKLGPGQSLIFPALLTSVDQCINCYVMCDSIGDLRGATVKPQIVPFMFPALKAPGINLPQRSNTSKRRAEPVKPARKRSTTSDDFGDDEIDDDALVKASFGDFDFEHIENFANPTDAVTRKNKSNHTKGQDASAALQASNNVEDEPLQLATGKWACNHPCKDKQACKHLCCKEGMDKPSKKTAKAKRRPSADENMYNVPSASTQRPKQTQSKLQLTTSKRKFSSAVEELDLTQQEKKQRANYAKNGPKNYRELHQLHKTIQKKDPPLTLLSVMHKKPAYCYSQGGGHNLSFMPQPTGKRPGTSSDYGDIQLDELSSHLESSPYQYDPIHMNSLEDANQVFDHRVHAADDCRASDKFGDDDSLLGDAMVGLADSQGLQDLNATQEHAAHCLRRDLDMDFEAAFMDEDLPFDLDMHEEAMASTPQALRDEEENRIRNARRCELPAPYNSYEQPNDLKPVRTLLRPDKSISNKINHAAAPSRQPANKIPQSQQENTNIDVDVLDLTDAFDDDDDDDTMSDQMQPSAQKQDQKNEHVAEVYKDLEPWLFKEFGDIVELVE</sequence>
<dbReference type="Pfam" id="PF23445">
    <property type="entry name" value="WHD_SNRNP200"/>
    <property type="match status" value="1"/>
</dbReference>
<evidence type="ECO:0000256" key="12">
    <source>
        <dbReference type="ARBA" id="ARBA00034617"/>
    </source>
</evidence>
<name>A0A9P4H8M9_9PLEO</name>
<keyword evidence="9 16" id="KW-0472">Membrane</keyword>
<dbReference type="InterPro" id="IPR027417">
    <property type="entry name" value="P-loop_NTPase"/>
</dbReference>
<dbReference type="PROSITE" id="PS51192">
    <property type="entry name" value="HELICASE_ATP_BIND_1"/>
    <property type="match status" value="1"/>
</dbReference>
<comment type="subcellular location">
    <subcellularLocation>
        <location evidence="1">Membrane</location>
        <topology evidence="1">Multi-pass membrane protein</topology>
    </subcellularLocation>
</comment>
<comment type="catalytic activity">
    <reaction evidence="12">
        <text>Couples ATP hydrolysis with the unwinding of duplex DNA by translocating in the 3'-5' direction.</text>
        <dbReference type="EC" id="5.6.2.4"/>
    </reaction>
</comment>
<dbReference type="GO" id="GO:0015165">
    <property type="term" value="F:pyrimidine nucleotide-sugar transmembrane transporter activity"/>
    <property type="evidence" value="ECO:0007669"/>
    <property type="project" value="InterPro"/>
</dbReference>
<dbReference type="FunFam" id="3.40.50.300:FF:001076">
    <property type="entry name" value="ATP-dependent DNA helicase MER3"/>
    <property type="match status" value="1"/>
</dbReference>
<dbReference type="SUPFAM" id="SSF103481">
    <property type="entry name" value="Multidrug resistance efflux transporter EmrE"/>
    <property type="match status" value="1"/>
</dbReference>
<dbReference type="Pfam" id="PF00271">
    <property type="entry name" value="Helicase_C"/>
    <property type="match status" value="1"/>
</dbReference>
<evidence type="ECO:0000313" key="19">
    <source>
        <dbReference type="EMBL" id="KAF2029547.1"/>
    </source>
</evidence>
<dbReference type="FunFam" id="1.10.10.10:FF:000012">
    <property type="entry name" value="U5 small nuclear ribonucleoprotein helicase"/>
    <property type="match status" value="1"/>
</dbReference>
<dbReference type="Pfam" id="PF02889">
    <property type="entry name" value="Sec63"/>
    <property type="match status" value="1"/>
</dbReference>
<dbReference type="Gene3D" id="1.10.10.10">
    <property type="entry name" value="Winged helix-like DNA-binding domain superfamily/Winged helix DNA-binding domain"/>
    <property type="match status" value="1"/>
</dbReference>
<dbReference type="InterPro" id="IPR011545">
    <property type="entry name" value="DEAD/DEAH_box_helicase_dom"/>
</dbReference>
<evidence type="ECO:0000256" key="14">
    <source>
        <dbReference type="ARBA" id="ARBA00048988"/>
    </source>
</evidence>
<keyword evidence="8 16" id="KW-1133">Transmembrane helix</keyword>
<dbReference type="GO" id="GO:0003676">
    <property type="term" value="F:nucleic acid binding"/>
    <property type="evidence" value="ECO:0007669"/>
    <property type="project" value="InterPro"/>
</dbReference>
<dbReference type="SMART" id="SM00973">
    <property type="entry name" value="Sec63"/>
    <property type="match status" value="1"/>
</dbReference>
<evidence type="ECO:0000256" key="9">
    <source>
        <dbReference type="ARBA" id="ARBA00023136"/>
    </source>
</evidence>
<dbReference type="GO" id="GO:0007131">
    <property type="term" value="P:reciprocal meiotic recombination"/>
    <property type="evidence" value="ECO:0007669"/>
    <property type="project" value="UniProtKB-ARBA"/>
</dbReference>
<feature type="region of interest" description="Disordered" evidence="15">
    <location>
        <begin position="1527"/>
        <end position="1558"/>
    </location>
</feature>
<feature type="transmembrane region" description="Helical" evidence="16">
    <location>
        <begin position="262"/>
        <end position="283"/>
    </location>
</feature>
<accession>A0A9P4H8M9</accession>
<evidence type="ECO:0000313" key="20">
    <source>
        <dbReference type="Proteomes" id="UP000799777"/>
    </source>
</evidence>
<keyword evidence="5" id="KW-0378">Hydrolase</keyword>
<dbReference type="NCBIfam" id="TIGR00803">
    <property type="entry name" value="nst"/>
    <property type="match status" value="2"/>
</dbReference>
<dbReference type="PROSITE" id="PS51194">
    <property type="entry name" value="HELICASE_CTER"/>
    <property type="match status" value="1"/>
</dbReference>
<dbReference type="InterPro" id="IPR057842">
    <property type="entry name" value="WH_MER3"/>
</dbReference>
<keyword evidence="20" id="KW-1185">Reference proteome</keyword>
<dbReference type="OrthoDB" id="5575at2759"/>
<dbReference type="GO" id="GO:0016787">
    <property type="term" value="F:hydrolase activity"/>
    <property type="evidence" value="ECO:0007669"/>
    <property type="project" value="UniProtKB-KW"/>
</dbReference>
<dbReference type="CDD" id="cd18795">
    <property type="entry name" value="SF2_C_Ski2"/>
    <property type="match status" value="1"/>
</dbReference>
<dbReference type="PANTHER" id="PTHR47835:SF3">
    <property type="entry name" value="HELICASE FOR MEIOSIS 1"/>
    <property type="match status" value="1"/>
</dbReference>
<reference evidence="19" key="1">
    <citation type="journal article" date="2020" name="Stud. Mycol.">
        <title>101 Dothideomycetes genomes: a test case for predicting lifestyles and emergence of pathogens.</title>
        <authorList>
            <person name="Haridas S."/>
            <person name="Albert R."/>
            <person name="Binder M."/>
            <person name="Bloem J."/>
            <person name="Labutti K."/>
            <person name="Salamov A."/>
            <person name="Andreopoulos B."/>
            <person name="Baker S."/>
            <person name="Barry K."/>
            <person name="Bills G."/>
            <person name="Bluhm B."/>
            <person name="Cannon C."/>
            <person name="Castanera R."/>
            <person name="Culley D."/>
            <person name="Daum C."/>
            <person name="Ezra D."/>
            <person name="Gonzalez J."/>
            <person name="Henrissat B."/>
            <person name="Kuo A."/>
            <person name="Liang C."/>
            <person name="Lipzen A."/>
            <person name="Lutzoni F."/>
            <person name="Magnuson J."/>
            <person name="Mondo S."/>
            <person name="Nolan M."/>
            <person name="Ohm R."/>
            <person name="Pangilinan J."/>
            <person name="Park H.-J."/>
            <person name="Ramirez L."/>
            <person name="Alfaro M."/>
            <person name="Sun H."/>
            <person name="Tritt A."/>
            <person name="Yoshinaga Y."/>
            <person name="Zwiers L.-H."/>
            <person name="Turgeon B."/>
            <person name="Goodwin S."/>
            <person name="Spatafora J."/>
            <person name="Crous P."/>
            <person name="Grigoriev I."/>
        </authorList>
    </citation>
    <scope>NUCLEOTIDE SEQUENCE</scope>
    <source>
        <strain evidence="19">CBS 110217</strain>
    </source>
</reference>
<feature type="region of interest" description="Disordered" evidence="15">
    <location>
        <begin position="1646"/>
        <end position="1697"/>
    </location>
</feature>
<evidence type="ECO:0000256" key="1">
    <source>
        <dbReference type="ARBA" id="ARBA00004141"/>
    </source>
</evidence>
<dbReference type="Gene3D" id="1.10.3380.10">
    <property type="entry name" value="Sec63 N-terminal domain-like domain"/>
    <property type="match status" value="1"/>
</dbReference>
<gene>
    <name evidence="19" type="ORF">EK21DRAFT_67420</name>
</gene>
<dbReference type="InterPro" id="IPR004179">
    <property type="entry name" value="Sec63-dom"/>
</dbReference>
<feature type="transmembrane region" description="Helical" evidence="16">
    <location>
        <begin position="227"/>
        <end position="250"/>
    </location>
</feature>
<dbReference type="GO" id="GO:0000139">
    <property type="term" value="C:Golgi membrane"/>
    <property type="evidence" value="ECO:0007669"/>
    <property type="project" value="InterPro"/>
</dbReference>
<dbReference type="Proteomes" id="UP000799777">
    <property type="component" value="Unassembled WGS sequence"/>
</dbReference>
<feature type="compositionally biased region" description="Polar residues" evidence="15">
    <location>
        <begin position="1667"/>
        <end position="1687"/>
    </location>
</feature>
<dbReference type="InterPro" id="IPR007271">
    <property type="entry name" value="Nuc_sug_transpt"/>
</dbReference>
<protein>
    <recommendedName>
        <fullName evidence="13">DNA 3'-5' helicase</fullName>
        <ecNumber evidence="13">5.6.2.4</ecNumber>
    </recommendedName>
</protein>
<dbReference type="InterPro" id="IPR037185">
    <property type="entry name" value="EmrE-like"/>
</dbReference>
<dbReference type="SUPFAM" id="SSF52540">
    <property type="entry name" value="P-loop containing nucleoside triphosphate hydrolases"/>
    <property type="match status" value="1"/>
</dbReference>
<dbReference type="EMBL" id="ML978199">
    <property type="protein sequence ID" value="KAF2029547.1"/>
    <property type="molecule type" value="Genomic_DNA"/>
</dbReference>
<feature type="compositionally biased region" description="Acidic residues" evidence="15">
    <location>
        <begin position="1968"/>
        <end position="1985"/>
    </location>
</feature>
<feature type="domain" description="Helicase ATP-binding" evidence="17">
    <location>
        <begin position="713"/>
        <end position="887"/>
    </location>
</feature>
<feature type="region of interest" description="Disordered" evidence="15">
    <location>
        <begin position="1943"/>
        <end position="2003"/>
    </location>
</feature>
<keyword evidence="3 16" id="KW-0812">Transmembrane</keyword>
<comment type="similarity">
    <text evidence="2">Belongs to the helicase family. SKI2 subfamily.</text>
</comment>
<dbReference type="PANTHER" id="PTHR47835">
    <property type="entry name" value="HFM1, ATP DEPENDENT DNA HELICASE HOMOLOG"/>
    <property type="match status" value="1"/>
</dbReference>
<dbReference type="FunFam" id="1.10.3380.10:FF:000012">
    <property type="entry name" value="DEAD/DEAH box DNA helicase"/>
    <property type="match status" value="1"/>
</dbReference>
<feature type="compositionally biased region" description="Polar residues" evidence="15">
    <location>
        <begin position="1986"/>
        <end position="1995"/>
    </location>
</feature>
<dbReference type="SUPFAM" id="SSF158702">
    <property type="entry name" value="Sec63 N-terminal domain-like"/>
    <property type="match status" value="1"/>
</dbReference>
<dbReference type="GO" id="GO:0043138">
    <property type="term" value="F:3'-5' DNA helicase activity"/>
    <property type="evidence" value="ECO:0007669"/>
    <property type="project" value="UniProtKB-EC"/>
</dbReference>
<dbReference type="InterPro" id="IPR052247">
    <property type="entry name" value="Meiotic_Crossover_Helicase"/>
</dbReference>
<evidence type="ECO:0000256" key="6">
    <source>
        <dbReference type="ARBA" id="ARBA00022806"/>
    </source>
</evidence>
<evidence type="ECO:0000256" key="11">
    <source>
        <dbReference type="ARBA" id="ARBA00023254"/>
    </source>
</evidence>
<evidence type="ECO:0000256" key="16">
    <source>
        <dbReference type="SAM" id="Phobius"/>
    </source>
</evidence>
<keyword evidence="10" id="KW-0413">Isomerase</keyword>
<evidence type="ECO:0000256" key="4">
    <source>
        <dbReference type="ARBA" id="ARBA00022741"/>
    </source>
</evidence>
<evidence type="ECO:0000256" key="2">
    <source>
        <dbReference type="ARBA" id="ARBA00010140"/>
    </source>
</evidence>
<keyword evidence="7" id="KW-0067">ATP-binding</keyword>
<comment type="catalytic activity">
    <reaction evidence="14">
        <text>ATP + H2O = ADP + phosphate + H(+)</text>
        <dbReference type="Rhea" id="RHEA:13065"/>
        <dbReference type="ChEBI" id="CHEBI:15377"/>
        <dbReference type="ChEBI" id="CHEBI:15378"/>
        <dbReference type="ChEBI" id="CHEBI:30616"/>
        <dbReference type="ChEBI" id="CHEBI:43474"/>
        <dbReference type="ChEBI" id="CHEBI:456216"/>
        <dbReference type="EC" id="5.6.2.4"/>
    </reaction>
</comment>
<dbReference type="InterPro" id="IPR014001">
    <property type="entry name" value="Helicase_ATP-bd"/>
</dbReference>
<evidence type="ECO:0000256" key="8">
    <source>
        <dbReference type="ARBA" id="ARBA00022989"/>
    </source>
</evidence>
<dbReference type="GO" id="GO:0005524">
    <property type="term" value="F:ATP binding"/>
    <property type="evidence" value="ECO:0007669"/>
    <property type="project" value="UniProtKB-KW"/>
</dbReference>
<keyword evidence="4" id="KW-0547">Nucleotide-binding</keyword>
<proteinExistence type="inferred from homology"/>
<dbReference type="InterPro" id="IPR036390">
    <property type="entry name" value="WH_DNA-bd_sf"/>
</dbReference>
<feature type="region of interest" description="Disordered" evidence="15">
    <location>
        <begin position="1586"/>
        <end position="1610"/>
    </location>
</feature>
<evidence type="ECO:0000256" key="7">
    <source>
        <dbReference type="ARBA" id="ARBA00022840"/>
    </source>
</evidence>
<keyword evidence="6" id="KW-0347">Helicase</keyword>
<feature type="transmembrane region" description="Helical" evidence="16">
    <location>
        <begin position="303"/>
        <end position="323"/>
    </location>
</feature>
<keyword evidence="11" id="KW-0469">Meiosis</keyword>
<dbReference type="EC" id="5.6.2.4" evidence="13"/>
<feature type="compositionally biased region" description="Polar residues" evidence="15">
    <location>
        <begin position="620"/>
        <end position="631"/>
    </location>
</feature>
<evidence type="ECO:0000256" key="5">
    <source>
        <dbReference type="ARBA" id="ARBA00022801"/>
    </source>
</evidence>
<dbReference type="InterPro" id="IPR036388">
    <property type="entry name" value="WH-like_DNA-bd_sf"/>
</dbReference>
<feature type="transmembrane region" description="Helical" evidence="16">
    <location>
        <begin position="330"/>
        <end position="347"/>
    </location>
</feature>
<evidence type="ECO:0000256" key="15">
    <source>
        <dbReference type="SAM" id="MobiDB-lite"/>
    </source>
</evidence>
<evidence type="ECO:0000259" key="17">
    <source>
        <dbReference type="PROSITE" id="PS51192"/>
    </source>
</evidence>
<feature type="compositionally biased region" description="Polar residues" evidence="15">
    <location>
        <begin position="1955"/>
        <end position="1965"/>
    </location>
</feature>